<dbReference type="GO" id="GO:0005886">
    <property type="term" value="C:plasma membrane"/>
    <property type="evidence" value="ECO:0007669"/>
    <property type="project" value="UniProtKB-SubCell"/>
</dbReference>
<evidence type="ECO:0000256" key="2">
    <source>
        <dbReference type="ARBA" id="ARBA00022475"/>
    </source>
</evidence>
<dbReference type="CDD" id="cd07984">
    <property type="entry name" value="LPLAT_LABLAT-like"/>
    <property type="match status" value="1"/>
</dbReference>
<name>A0A1J5R024_9ZZZZ</name>
<comment type="subcellular location">
    <subcellularLocation>
        <location evidence="1">Cell inner membrane</location>
    </subcellularLocation>
</comment>
<dbReference type="PANTHER" id="PTHR30606:SF10">
    <property type="entry name" value="PHOSPHATIDYLINOSITOL MANNOSIDE ACYLTRANSFERASE"/>
    <property type="match status" value="1"/>
</dbReference>
<dbReference type="GO" id="GO:1901137">
    <property type="term" value="P:carbohydrate derivative biosynthetic process"/>
    <property type="evidence" value="ECO:0007669"/>
    <property type="project" value="UniProtKB-ARBA"/>
</dbReference>
<comment type="caution">
    <text evidence="7">The sequence shown here is derived from an EMBL/GenBank/DDBJ whole genome shotgun (WGS) entry which is preliminary data.</text>
</comment>
<dbReference type="Pfam" id="PF03279">
    <property type="entry name" value="Lip_A_acyltrans"/>
    <property type="match status" value="1"/>
</dbReference>
<dbReference type="GO" id="GO:0008610">
    <property type="term" value="P:lipid biosynthetic process"/>
    <property type="evidence" value="ECO:0007669"/>
    <property type="project" value="UniProtKB-ARBA"/>
</dbReference>
<dbReference type="PIRSF" id="PIRSF026649">
    <property type="entry name" value="MsbB"/>
    <property type="match status" value="1"/>
</dbReference>
<dbReference type="InterPro" id="IPR004960">
    <property type="entry name" value="LipA_acyltrans"/>
</dbReference>
<reference evidence="7" key="1">
    <citation type="submission" date="2016-10" db="EMBL/GenBank/DDBJ databases">
        <title>Sequence of Gallionella enrichment culture.</title>
        <authorList>
            <person name="Poehlein A."/>
            <person name="Muehling M."/>
            <person name="Daniel R."/>
        </authorList>
    </citation>
    <scope>NUCLEOTIDE SEQUENCE</scope>
</reference>
<evidence type="ECO:0000256" key="3">
    <source>
        <dbReference type="ARBA" id="ARBA00022519"/>
    </source>
</evidence>
<dbReference type="PANTHER" id="PTHR30606">
    <property type="entry name" value="LIPID A BIOSYNTHESIS LAUROYL ACYLTRANSFERASE"/>
    <property type="match status" value="1"/>
</dbReference>
<dbReference type="NCBIfam" id="NF006487">
    <property type="entry name" value="PRK08905.1"/>
    <property type="match status" value="1"/>
</dbReference>
<dbReference type="EMBL" id="MLJW01000916">
    <property type="protein sequence ID" value="OIQ81509.1"/>
    <property type="molecule type" value="Genomic_DNA"/>
</dbReference>
<dbReference type="GO" id="GO:0016746">
    <property type="term" value="F:acyltransferase activity"/>
    <property type="evidence" value="ECO:0007669"/>
    <property type="project" value="UniProtKB-KW"/>
</dbReference>
<accession>A0A1J5R024</accession>
<dbReference type="AlphaFoldDB" id="A0A1J5R024"/>
<keyword evidence="6 7" id="KW-0012">Acyltransferase</keyword>
<keyword evidence="2" id="KW-1003">Cell membrane</keyword>
<protein>
    <submittedName>
        <fullName evidence="7">Lipid A biosynthesis lauroyl acyltransferase</fullName>
        <ecNumber evidence="7">2.3.1.-</ecNumber>
    </submittedName>
</protein>
<evidence type="ECO:0000256" key="4">
    <source>
        <dbReference type="ARBA" id="ARBA00022679"/>
    </source>
</evidence>
<dbReference type="EC" id="2.3.1.-" evidence="7"/>
<organism evidence="7">
    <name type="scientific">mine drainage metagenome</name>
    <dbReference type="NCBI Taxonomy" id="410659"/>
    <lineage>
        <taxon>unclassified sequences</taxon>
        <taxon>metagenomes</taxon>
        <taxon>ecological metagenomes</taxon>
    </lineage>
</organism>
<proteinExistence type="predicted"/>
<evidence type="ECO:0000313" key="7">
    <source>
        <dbReference type="EMBL" id="OIQ81509.1"/>
    </source>
</evidence>
<evidence type="ECO:0000256" key="6">
    <source>
        <dbReference type="ARBA" id="ARBA00023315"/>
    </source>
</evidence>
<sequence>MLRLFRALSLLPLGLLQAAGGLLGLAVYAASPAYRERLRANLAQAGYAPGRMALAVARETGRMLGEMPFVWFRSGPRAAVRRVRVEGREHADQAAAEGRGVLYLTPHLGCFEVSAQVAAEWRPITVLYRPPRKAWVDKLVRARPRGQLRTVPATIAGMRPLLRALRNGEAVGLLPDQAPAAGEGVWAPFFGRPAYTMTLPARLAQLTGAQIILVFAERLPRGRGYILHFRPFEGPLPDDPVEAATRINQAVESLIRMRPQQYLWGYNRYKAPPGSMPATHPSPAETSPS</sequence>
<keyword evidence="5" id="KW-0472">Membrane</keyword>
<gene>
    <name evidence="7" type="primary">htrB_16</name>
    <name evidence="7" type="ORF">GALL_367260</name>
</gene>
<keyword evidence="3" id="KW-0997">Cell inner membrane</keyword>
<evidence type="ECO:0000256" key="1">
    <source>
        <dbReference type="ARBA" id="ARBA00004533"/>
    </source>
</evidence>
<keyword evidence="4 7" id="KW-0808">Transferase</keyword>
<evidence type="ECO:0000256" key="5">
    <source>
        <dbReference type="ARBA" id="ARBA00023136"/>
    </source>
</evidence>